<dbReference type="InterPro" id="IPR036085">
    <property type="entry name" value="PAZ_dom_sf"/>
</dbReference>
<dbReference type="SUPFAM" id="SSF53098">
    <property type="entry name" value="Ribonuclease H-like"/>
    <property type="match status" value="1"/>
</dbReference>
<dbReference type="Pfam" id="PF16487">
    <property type="entry name" value="ArgoMid"/>
    <property type="match status" value="1"/>
</dbReference>
<dbReference type="Pfam" id="PF02170">
    <property type="entry name" value="PAZ"/>
    <property type="match status" value="1"/>
</dbReference>
<proteinExistence type="predicted"/>
<dbReference type="InterPro" id="IPR014811">
    <property type="entry name" value="ArgoL1"/>
</dbReference>
<dbReference type="Gene3D" id="3.30.420.10">
    <property type="entry name" value="Ribonuclease H-like superfamily/Ribonuclease H"/>
    <property type="match status" value="1"/>
</dbReference>
<evidence type="ECO:0000313" key="4">
    <source>
        <dbReference type="Proteomes" id="UP000636479"/>
    </source>
</evidence>
<dbReference type="SMART" id="SM01163">
    <property type="entry name" value="DUF1785"/>
    <property type="match status" value="1"/>
</dbReference>
<dbReference type="Gene3D" id="3.40.50.2300">
    <property type="match status" value="1"/>
</dbReference>
<dbReference type="RefSeq" id="XP_037216675.1">
    <property type="nucleotide sequence ID" value="XM_037367281.1"/>
</dbReference>
<name>A0A8H6SAD1_9AGAR</name>
<dbReference type="InterPro" id="IPR003100">
    <property type="entry name" value="PAZ_dom"/>
</dbReference>
<dbReference type="Pfam" id="PF02171">
    <property type="entry name" value="Piwi"/>
    <property type="match status" value="1"/>
</dbReference>
<dbReference type="InterPro" id="IPR012337">
    <property type="entry name" value="RNaseH-like_sf"/>
</dbReference>
<dbReference type="InterPro" id="IPR036397">
    <property type="entry name" value="RNaseH_sf"/>
</dbReference>
<keyword evidence="4" id="KW-1185">Reference proteome</keyword>
<dbReference type="InterPro" id="IPR003165">
    <property type="entry name" value="Piwi"/>
</dbReference>
<dbReference type="AlphaFoldDB" id="A0A8H6SAD1"/>
<dbReference type="CDD" id="cd02846">
    <property type="entry name" value="PAZ_argonaute_like"/>
    <property type="match status" value="1"/>
</dbReference>
<reference evidence="3" key="1">
    <citation type="submission" date="2020-05" db="EMBL/GenBank/DDBJ databases">
        <title>Mycena genomes resolve the evolution of fungal bioluminescence.</title>
        <authorList>
            <person name="Tsai I.J."/>
        </authorList>
    </citation>
    <scope>NUCLEOTIDE SEQUENCE</scope>
    <source>
        <strain evidence="3">171206Taipei</strain>
    </source>
</reference>
<feature type="domain" description="PAZ" evidence="1">
    <location>
        <begin position="229"/>
        <end position="333"/>
    </location>
</feature>
<dbReference type="PROSITE" id="PS50821">
    <property type="entry name" value="PAZ"/>
    <property type="match status" value="1"/>
</dbReference>
<dbReference type="SMART" id="SM00950">
    <property type="entry name" value="Piwi"/>
    <property type="match status" value="1"/>
</dbReference>
<dbReference type="OrthoDB" id="10252740at2759"/>
<sequence>MPPQSVRVLTNSFVIKSLPKLSYIQYEGEFDVVLASVITDMLCLVSFGPGDIKAAPKRQRLVHNMQIAFPAIFTSRALYDGGALLYTPVELTTTVFRVHGSNQSAPPDAYGWYEVRLTRTSGQVINSQSFTSIFASSKTTSESASAANLLQLMLCQTQNQDQPGNKKAYFFEQGKMRIPKMPIELWHGFHQAVRPSPGRLLVTVDTTVAAMYMSGSLMDAALAVLGANDVRRLGPDNQKHPDFITLQKFFKKKQIYVKNLGKRVKTIYALMPGPVGPFEFQSKGNGPMTTIAEHYKAAHNIRLQYPNTVGVVTSGKSAPFPVVIPMELCEIVPGQPYKKKLPPDAGATVISFSVLKPEERLAKITGGTHGVASPVQTYGTSEFMAEAGVEVSTVPMTVMGSLLEVPPLIYNNKKLVARSLYRITVENCLYSNNQNPRDGSWNVLGSQFNSPANIQKWGLVNLIPGLPYPRVQSIMKQLADCCENLGMKVTPPPDGAIVQGNPGSVRSSLENVCRVLDKPDIILVLLPANAEDLRAEVKHTGDIVLGVRTQCLRQSKLPQEGPRASQYYNNVALKVNARMGGRNALVKSAALLEVSQAPFMIFGADVAHPGPGQARPSVVSLVWSMDQYGATYSSTTRLQPPRTEIIVDLKAMFKQAIVMFGNKFRRTPARVFFFRDGVSEGEFTTVSTEEIVAIKAAIDEVWTERKVPAVKPTLTFLVVGKRHHVSFFPSPQDRAVGDRTGNCRAGLAVDNDLRNPQFKDFYLQSHAAIKGTSRSAHYTILLDENFNENLTKLQELSFALCHIYAKATRSVSIPAPVYYADLACARGKFHIQPGSDVEIDGSTTTGGSNKELDLDKWQKVFKDVHPNMLMNMPFL</sequence>
<dbReference type="Gene3D" id="2.170.260.10">
    <property type="entry name" value="paz domain"/>
    <property type="match status" value="1"/>
</dbReference>
<dbReference type="InterPro" id="IPR032473">
    <property type="entry name" value="Argonaute_Mid_dom"/>
</dbReference>
<dbReference type="EMBL" id="JACAZF010000009">
    <property type="protein sequence ID" value="KAF7295312.1"/>
    <property type="molecule type" value="Genomic_DNA"/>
</dbReference>
<dbReference type="Proteomes" id="UP000636479">
    <property type="component" value="Unassembled WGS sequence"/>
</dbReference>
<protein>
    <submittedName>
        <fullName evidence="3">Argonaute-like protein</fullName>
    </submittedName>
</protein>
<organism evidence="3 4">
    <name type="scientific">Mycena indigotica</name>
    <dbReference type="NCBI Taxonomy" id="2126181"/>
    <lineage>
        <taxon>Eukaryota</taxon>
        <taxon>Fungi</taxon>
        <taxon>Dikarya</taxon>
        <taxon>Basidiomycota</taxon>
        <taxon>Agaricomycotina</taxon>
        <taxon>Agaricomycetes</taxon>
        <taxon>Agaricomycetidae</taxon>
        <taxon>Agaricales</taxon>
        <taxon>Marasmiineae</taxon>
        <taxon>Mycenaceae</taxon>
        <taxon>Mycena</taxon>
    </lineage>
</organism>
<evidence type="ECO:0000259" key="2">
    <source>
        <dbReference type="PROSITE" id="PS50822"/>
    </source>
</evidence>
<dbReference type="SUPFAM" id="SSF101690">
    <property type="entry name" value="PAZ domain"/>
    <property type="match status" value="1"/>
</dbReference>
<dbReference type="PANTHER" id="PTHR22891">
    <property type="entry name" value="EUKARYOTIC TRANSLATION INITIATION FACTOR 2C"/>
    <property type="match status" value="1"/>
</dbReference>
<dbReference type="PROSITE" id="PS50822">
    <property type="entry name" value="PIWI"/>
    <property type="match status" value="1"/>
</dbReference>
<evidence type="ECO:0000313" key="3">
    <source>
        <dbReference type="EMBL" id="KAF7295312.1"/>
    </source>
</evidence>
<dbReference type="GeneID" id="59349797"/>
<gene>
    <name evidence="3" type="ORF">MIND_01070500</name>
</gene>
<feature type="domain" description="Piwi" evidence="2">
    <location>
        <begin position="521"/>
        <end position="832"/>
    </location>
</feature>
<dbReference type="Pfam" id="PF08699">
    <property type="entry name" value="ArgoL1"/>
    <property type="match status" value="1"/>
</dbReference>
<comment type="caution">
    <text evidence="3">The sequence shown here is derived from an EMBL/GenBank/DDBJ whole genome shotgun (WGS) entry which is preliminary data.</text>
</comment>
<accession>A0A8H6SAD1</accession>
<dbReference type="GO" id="GO:0003723">
    <property type="term" value="F:RNA binding"/>
    <property type="evidence" value="ECO:0007669"/>
    <property type="project" value="InterPro"/>
</dbReference>
<evidence type="ECO:0000259" key="1">
    <source>
        <dbReference type="PROSITE" id="PS50821"/>
    </source>
</evidence>